<gene>
    <name evidence="2" type="ORF">ACIF0M_03340</name>
</gene>
<reference evidence="2 3" key="1">
    <citation type="submission" date="2024-08" db="EMBL/GenBank/DDBJ databases">
        <authorList>
            <person name="Vancuren S.J."/>
            <person name="Allen-Vercoe E."/>
        </authorList>
    </citation>
    <scope>NUCLEOTIDE SEQUENCE [LARGE SCALE GENOMIC DNA]</scope>
    <source>
        <strain evidence="2 3">16-6-I_42_FAA</strain>
    </source>
</reference>
<feature type="region of interest" description="Disordered" evidence="1">
    <location>
        <begin position="127"/>
        <end position="187"/>
    </location>
</feature>
<keyword evidence="3" id="KW-1185">Reference proteome</keyword>
<name>A0ABW8AW20_9FIRM</name>
<feature type="compositionally biased region" description="Polar residues" evidence="1">
    <location>
        <begin position="148"/>
        <end position="172"/>
    </location>
</feature>
<dbReference type="PANTHER" id="PTHR47372:SF11">
    <property type="entry name" value="RE19971P"/>
    <property type="match status" value="1"/>
</dbReference>
<dbReference type="SUPFAM" id="SSF58113">
    <property type="entry name" value="Apolipoprotein A-I"/>
    <property type="match status" value="1"/>
</dbReference>
<dbReference type="Gene3D" id="1.10.287.700">
    <property type="entry name" value="Helix hairpin bin"/>
    <property type="match status" value="1"/>
</dbReference>
<organism evidence="2 3">
    <name type="scientific">Dorea amylophila</name>
    <dbReference type="NCBI Taxonomy" id="2981789"/>
    <lineage>
        <taxon>Bacteria</taxon>
        <taxon>Bacillati</taxon>
        <taxon>Bacillota</taxon>
        <taxon>Clostridia</taxon>
        <taxon>Lachnospirales</taxon>
        <taxon>Lachnospiraceae</taxon>
        <taxon>Dorea</taxon>
    </lineage>
</organism>
<dbReference type="PANTHER" id="PTHR47372">
    <property type="entry name" value="DAUER UP-REGULATED-RELATED"/>
    <property type="match status" value="1"/>
</dbReference>
<dbReference type="RefSeq" id="WP_396569123.1">
    <property type="nucleotide sequence ID" value="NZ_JBITRD010000002.1"/>
</dbReference>
<dbReference type="Proteomes" id="UP001614216">
    <property type="component" value="Unassembled WGS sequence"/>
</dbReference>
<protein>
    <submittedName>
        <fullName evidence="2">Uncharacterized protein</fullName>
    </submittedName>
</protein>
<accession>A0ABW8AW20</accession>
<sequence length="1193" mass="127684">MSVEIEGLEFQVEAKSDKGADGIDKLANSFKNLKSAIKGGTNLNGSIKQLEKLNQALSGLHTDKLESLGKAMESLNKAGNIKIPASVPKRISEIGNAMKSISQSDIDRMESMSRALQGMQGLQNVRVPQVNTGGTGSGTPNPADINTEPASSGRSTSHSGTQTEDVSNTSGADNGMSHADSQLQEVTRSAGMARTALSGVKKVIGEIGGLTGISYVGQQIGSLPHKIGQALGSLRTMYSEFKKSGGILGAFGRTIKAVATNLGSKLAAGMKQVTSSLGNAFTSKVHNATSALGSFLSSIKRIALYRMIRFAMSQLTQCFKDGINNLYNYSALMGGTFANSMNSLATNAQYLKNSMGAMAAPLINALAPAIDFVIGKVVALFNILNQLFARLTGSKTYTAAKKVAATYGGAAKDAAGTASKAAKKAADEIKRYTLGFDELNILGDKNKDSSGSGGGGGGGGGASTPDYGSMFEELPIDNSISEFADKLKEAFEAGDWKELGTILGNKFNEIVDSIDWAGFGKKVGYGINGAVQTAYWFLKTADFKNLGNHVAEFLNSALSEIDFTFVGRLLVRGFTAGLDFLRGALGGLNWKLVGKSFGDFLRGAFNEMQEWIAGIDWSGAAHALWQNTKDCIAGIDFASLAQSFFKLLGTAMGAAVSFIATIVSDIWKDITGYFQKYLTNDDGTKKTGIDWVKGICKGIVEGVKSIGTWIYDNVFKPFIDGFKSAFGIHSPSTVMAEQGGYIVEGLLKGIKDGIGNVLSFIGDFLIGIKDKISDAWDKIKSTASEKWGQIKSVLSGAWENIKTTAGDIWGKISSTISGIWGGIKTKASETWSGLKTTISQKWSEIKTNTSQTWENIKTTLGNTWQNVKTTASTTWTNIKTSISTAWSNVKSNTSTVWSNIKSNLSTTWTNVKTTAGTTWTNLKSTISTAWGNVKTNTSTVWSGIKSSLGTTWSGVKSTASSTWSTLKSTISTKWNEIKSNTSSTWSTLNSSLRSSWSTLKSNASSSFQNIKTTISDKINSAKNAVKDGIDRMKSFFNFHWSLPSIKLPHFSIYGNFSLNPPSIPHFSVSWYKTGGILEGAQLFGMMGNTMLGGGEAGREAVLPLENHTEWMDTLAYKVRAGLTGGSQDSIADGVREGMYDATARQNELLKEQNELLRQIASKDFTAEITTDSFTKAMNRKNQRDGKTIIPVTT</sequence>
<dbReference type="Gene3D" id="1.20.120.20">
    <property type="entry name" value="Apolipoprotein"/>
    <property type="match status" value="2"/>
</dbReference>
<proteinExistence type="predicted"/>
<evidence type="ECO:0000313" key="2">
    <source>
        <dbReference type="EMBL" id="MFI7844577.1"/>
    </source>
</evidence>
<evidence type="ECO:0000256" key="1">
    <source>
        <dbReference type="SAM" id="MobiDB-lite"/>
    </source>
</evidence>
<evidence type="ECO:0000313" key="3">
    <source>
        <dbReference type="Proteomes" id="UP001614216"/>
    </source>
</evidence>
<comment type="caution">
    <text evidence="2">The sequence shown here is derived from an EMBL/GenBank/DDBJ whole genome shotgun (WGS) entry which is preliminary data.</text>
</comment>
<dbReference type="EMBL" id="JBITRD010000002">
    <property type="protein sequence ID" value="MFI7844577.1"/>
    <property type="molecule type" value="Genomic_DNA"/>
</dbReference>